<evidence type="ECO:0000313" key="2">
    <source>
        <dbReference type="Proteomes" id="UP000565468"/>
    </source>
</evidence>
<reference evidence="1 2" key="1">
    <citation type="submission" date="2020-04" db="EMBL/GenBank/DDBJ databases">
        <title>Paenibacillus algicola sp. nov., a novel marine bacterium producing alginate lyase.</title>
        <authorList>
            <person name="Huang H."/>
        </authorList>
    </citation>
    <scope>NUCLEOTIDE SEQUENCE [LARGE SCALE GENOMIC DNA]</scope>
    <source>
        <strain evidence="1 2">L7-75</strain>
    </source>
</reference>
<dbReference type="EMBL" id="JABBPN010000034">
    <property type="protein sequence ID" value="NMO98227.1"/>
    <property type="molecule type" value="Genomic_DNA"/>
</dbReference>
<gene>
    <name evidence="1" type="ORF">HII30_20970</name>
</gene>
<evidence type="ECO:0000313" key="1">
    <source>
        <dbReference type="EMBL" id="NMO98227.1"/>
    </source>
</evidence>
<evidence type="ECO:0008006" key="3">
    <source>
        <dbReference type="Google" id="ProtNLM"/>
    </source>
</evidence>
<protein>
    <recommendedName>
        <fullName evidence="3">Apea-like HEPN domain-containing protein</fullName>
    </recommendedName>
</protein>
<sequence>MKVNETLNRGIRLKPNMRLSNNMDFIERLMQTTDMYEWIGAIGYHELKKATYIYVEGEVSDLHNTYGLYENYKYCFAFLREISHYLELLWELKDHSSFVRDGFIHFHNCVNPKDGETQKASLSNVLSTNDGQHVITTFTREELNRASTKFNNLNFDFSVTRSDGQYALMNPLTKDIMDRSERVRSFIIVARCESILPFKIFNYCTALECLFTTDNTEVSHKIAERAALLIGESFDNRIEIFNLIKKAYGIRSKLTHGQAINESEENLIRYSQNLDEILRNIVNIHNEFMSYNKNQLEDFFTNLLFD</sequence>
<organism evidence="1 2">
    <name type="scientific">Paenibacillus lemnae</name>
    <dbReference type="NCBI Taxonomy" id="1330551"/>
    <lineage>
        <taxon>Bacteria</taxon>
        <taxon>Bacillati</taxon>
        <taxon>Bacillota</taxon>
        <taxon>Bacilli</taxon>
        <taxon>Bacillales</taxon>
        <taxon>Paenibacillaceae</taxon>
        <taxon>Paenibacillus</taxon>
    </lineage>
</organism>
<name>A0A848MAV6_PAELE</name>
<accession>A0A848MAV6</accession>
<keyword evidence="2" id="KW-1185">Reference proteome</keyword>
<comment type="caution">
    <text evidence="1">The sequence shown here is derived from an EMBL/GenBank/DDBJ whole genome shotgun (WGS) entry which is preliminary data.</text>
</comment>
<proteinExistence type="predicted"/>
<dbReference type="AlphaFoldDB" id="A0A848MAV6"/>
<dbReference type="Proteomes" id="UP000565468">
    <property type="component" value="Unassembled WGS sequence"/>
</dbReference>